<name>A0ABQ6CIQ8_9HYPH</name>
<feature type="signal peptide" evidence="1">
    <location>
        <begin position="1"/>
        <end position="24"/>
    </location>
</feature>
<feature type="chain" id="PRO_5045205526" evidence="1">
    <location>
        <begin position="25"/>
        <end position="220"/>
    </location>
</feature>
<proteinExistence type="predicted"/>
<keyword evidence="3" id="KW-1185">Reference proteome</keyword>
<accession>A0ABQ6CIQ8</accession>
<dbReference type="EMBL" id="BSPC01000014">
    <property type="protein sequence ID" value="GLS18599.1"/>
    <property type="molecule type" value="Genomic_DNA"/>
</dbReference>
<dbReference type="InterPro" id="IPR010319">
    <property type="entry name" value="Transglutaminase-like_Cys_pept"/>
</dbReference>
<keyword evidence="1" id="KW-0732">Signal</keyword>
<evidence type="ECO:0000313" key="2">
    <source>
        <dbReference type="EMBL" id="GLS18599.1"/>
    </source>
</evidence>
<dbReference type="Gene3D" id="3.10.620.30">
    <property type="match status" value="1"/>
</dbReference>
<evidence type="ECO:0000313" key="3">
    <source>
        <dbReference type="Proteomes" id="UP001156882"/>
    </source>
</evidence>
<sequence length="220" mass="24369">MWRWFSLSAWVLSFCTAIAGSAGASPHTQATGVTIPPATYAIIGGPTRIPHGWVDFCGRRPEECKVPPLPAVDVKLSLHTWQILDRINREVNAAIVPISNLDHWGTTVDHWDYPVDGMGDCKIYALEKRRLLMEEGFPRQALLMTIVRDLNGEGHAILTVKTDRGDFILDNMVGNIRSWDATGYEFYSRQSQENPNVWVAIEPGVAGVPEASTRLANSAN</sequence>
<comment type="caution">
    <text evidence="2">The sequence shown here is derived from an EMBL/GenBank/DDBJ whole genome shotgun (WGS) entry which is preliminary data.</text>
</comment>
<dbReference type="Pfam" id="PF06035">
    <property type="entry name" value="Peptidase_C93"/>
    <property type="match status" value="1"/>
</dbReference>
<dbReference type="Proteomes" id="UP001156882">
    <property type="component" value="Unassembled WGS sequence"/>
</dbReference>
<organism evidence="2 3">
    <name type="scientific">Labrys miyagiensis</name>
    <dbReference type="NCBI Taxonomy" id="346912"/>
    <lineage>
        <taxon>Bacteria</taxon>
        <taxon>Pseudomonadati</taxon>
        <taxon>Pseudomonadota</taxon>
        <taxon>Alphaproteobacteria</taxon>
        <taxon>Hyphomicrobiales</taxon>
        <taxon>Xanthobacteraceae</taxon>
        <taxon>Labrys</taxon>
    </lineage>
</organism>
<dbReference type="PANTHER" id="PTHR39327">
    <property type="match status" value="1"/>
</dbReference>
<gene>
    <name evidence="2" type="ORF">GCM10007874_16160</name>
</gene>
<dbReference type="PANTHER" id="PTHR39327:SF1">
    <property type="entry name" value="BLR5470 PROTEIN"/>
    <property type="match status" value="1"/>
</dbReference>
<reference evidence="3" key="1">
    <citation type="journal article" date="2019" name="Int. J. Syst. Evol. Microbiol.">
        <title>The Global Catalogue of Microorganisms (GCM) 10K type strain sequencing project: providing services to taxonomists for standard genome sequencing and annotation.</title>
        <authorList>
            <consortium name="The Broad Institute Genomics Platform"/>
            <consortium name="The Broad Institute Genome Sequencing Center for Infectious Disease"/>
            <person name="Wu L."/>
            <person name="Ma J."/>
        </authorList>
    </citation>
    <scope>NUCLEOTIDE SEQUENCE [LARGE SCALE GENOMIC DNA]</scope>
    <source>
        <strain evidence="3">NBRC 101365</strain>
    </source>
</reference>
<evidence type="ECO:0000256" key="1">
    <source>
        <dbReference type="SAM" id="SignalP"/>
    </source>
</evidence>
<protein>
    <submittedName>
        <fullName evidence="2">Transglutaminase</fullName>
    </submittedName>
</protein>